<keyword evidence="3" id="KW-1185">Reference proteome</keyword>
<keyword evidence="1" id="KW-0732">Signal</keyword>
<dbReference type="AlphaFoldDB" id="A0A543IPD4"/>
<organism evidence="2 3">
    <name type="scientific">Thermopolyspora flexuosa</name>
    <dbReference type="NCBI Taxonomy" id="103836"/>
    <lineage>
        <taxon>Bacteria</taxon>
        <taxon>Bacillati</taxon>
        <taxon>Actinomycetota</taxon>
        <taxon>Actinomycetes</taxon>
        <taxon>Streptosporangiales</taxon>
        <taxon>Streptosporangiaceae</taxon>
        <taxon>Thermopolyspora</taxon>
    </lineage>
</organism>
<protein>
    <recommendedName>
        <fullName evidence="4">DUF4333 domain-containing protein</fullName>
    </recommendedName>
</protein>
<dbReference type="RefSeq" id="WP_142261995.1">
    <property type="nucleotide sequence ID" value="NZ_BMPV01000002.1"/>
</dbReference>
<evidence type="ECO:0000256" key="1">
    <source>
        <dbReference type="SAM" id="SignalP"/>
    </source>
</evidence>
<feature type="chain" id="PRO_5038554259" description="DUF4333 domain-containing protein" evidence="1">
    <location>
        <begin position="29"/>
        <end position="131"/>
    </location>
</feature>
<evidence type="ECO:0008006" key="4">
    <source>
        <dbReference type="Google" id="ProtNLM"/>
    </source>
</evidence>
<comment type="caution">
    <text evidence="2">The sequence shown here is derived from an EMBL/GenBank/DDBJ whole genome shotgun (WGS) entry which is preliminary data.</text>
</comment>
<dbReference type="EMBL" id="VFPQ01000002">
    <property type="protein sequence ID" value="TQM72432.1"/>
    <property type="molecule type" value="Genomic_DNA"/>
</dbReference>
<gene>
    <name evidence="2" type="ORF">FHX40_4571</name>
</gene>
<dbReference type="Proteomes" id="UP000319213">
    <property type="component" value="Unassembled WGS sequence"/>
</dbReference>
<feature type="signal peptide" evidence="1">
    <location>
        <begin position="1"/>
        <end position="28"/>
    </location>
</feature>
<evidence type="ECO:0000313" key="2">
    <source>
        <dbReference type="EMBL" id="TQM72432.1"/>
    </source>
</evidence>
<reference evidence="2 3" key="1">
    <citation type="submission" date="2019-06" db="EMBL/GenBank/DDBJ databases">
        <title>Sequencing the genomes of 1000 actinobacteria strains.</title>
        <authorList>
            <person name="Klenk H.-P."/>
        </authorList>
    </citation>
    <scope>NUCLEOTIDE SEQUENCE [LARGE SCALE GENOMIC DNA]</scope>
    <source>
        <strain evidence="2 3">DSM 43186</strain>
    </source>
</reference>
<sequence>MIKIAYRRRIISASLGVVLGLSAITACSDVQQIFEEGAKQGAAEGALQPLGRLAVEQIAQVKLTDDLECEAHDMTDGRVPVTCTGQTQDGDKVALEASVTSTDLEKGAVRGRFTIVINGRTVTELDCVGIC</sequence>
<name>A0A543IPD4_9ACTN</name>
<dbReference type="PROSITE" id="PS51257">
    <property type="entry name" value="PROKAR_LIPOPROTEIN"/>
    <property type="match status" value="1"/>
</dbReference>
<proteinExistence type="predicted"/>
<evidence type="ECO:0000313" key="3">
    <source>
        <dbReference type="Proteomes" id="UP000319213"/>
    </source>
</evidence>
<accession>A0A543IPD4</accession>